<evidence type="ECO:0000313" key="6">
    <source>
        <dbReference type="Proteomes" id="UP000199158"/>
    </source>
</evidence>
<dbReference type="Gene3D" id="2.60.120.480">
    <property type="entry name" value="Ureidoglycolate hydrolase"/>
    <property type="match status" value="1"/>
</dbReference>
<dbReference type="RefSeq" id="WP_092755790.1">
    <property type="nucleotide sequence ID" value="NZ_FOCG01000003.1"/>
</dbReference>
<dbReference type="GO" id="GO:0004848">
    <property type="term" value="F:ureidoglycolate hydrolase activity"/>
    <property type="evidence" value="ECO:0007669"/>
    <property type="project" value="InterPro"/>
</dbReference>
<sequence length="140" mass="15385">MKEILKITPESFAPFGTVLTFGENPPDPRFEIKVTEPAQPWRIAVFCVSIKAAQRLECHPHSLESFTPLSGTGVLLCASPETPADVHAFLLDTSVCLGKGVWHEVITLSEKSFYQITENLEVTSEFYNFTAPITIGATEG</sequence>
<dbReference type="AlphaFoldDB" id="A0A1H8DDL1"/>
<organism evidence="5 6">
    <name type="scientific">Hydrogenoanaerobacterium saccharovorans</name>
    <dbReference type="NCBI Taxonomy" id="474960"/>
    <lineage>
        <taxon>Bacteria</taxon>
        <taxon>Bacillati</taxon>
        <taxon>Bacillota</taxon>
        <taxon>Clostridia</taxon>
        <taxon>Eubacteriales</taxon>
        <taxon>Oscillospiraceae</taxon>
        <taxon>Hydrogenoanaerobacterium</taxon>
    </lineage>
</organism>
<dbReference type="InterPro" id="IPR011051">
    <property type="entry name" value="RmlC_Cupin_sf"/>
</dbReference>
<dbReference type="InterPro" id="IPR024060">
    <property type="entry name" value="Ureidoglycolate_lyase_dom_sf"/>
</dbReference>
<evidence type="ECO:0000256" key="2">
    <source>
        <dbReference type="ARBA" id="ARBA00022631"/>
    </source>
</evidence>
<dbReference type="EMBL" id="FOCG01000003">
    <property type="protein sequence ID" value="SEN05380.1"/>
    <property type="molecule type" value="Genomic_DNA"/>
</dbReference>
<evidence type="ECO:0000256" key="3">
    <source>
        <dbReference type="ARBA" id="ARBA00023239"/>
    </source>
</evidence>
<dbReference type="Pfam" id="PF04115">
    <property type="entry name" value="Ureidogly_lyase"/>
    <property type="match status" value="1"/>
</dbReference>
<keyword evidence="2" id="KW-0659">Purine metabolism</keyword>
<dbReference type="STRING" id="474960.SAMN05216180_2556"/>
<dbReference type="GO" id="GO:0000256">
    <property type="term" value="P:allantoin catabolic process"/>
    <property type="evidence" value="ECO:0007669"/>
    <property type="project" value="InterPro"/>
</dbReference>
<dbReference type="InterPro" id="IPR007247">
    <property type="entry name" value="Ureidogly_lyase"/>
</dbReference>
<comment type="subunit">
    <text evidence="1">Homodimer.</text>
</comment>
<proteinExistence type="predicted"/>
<gene>
    <name evidence="5" type="ORF">SAMN05216180_2556</name>
</gene>
<dbReference type="Proteomes" id="UP000199158">
    <property type="component" value="Unassembled WGS sequence"/>
</dbReference>
<dbReference type="GO" id="GO:0050385">
    <property type="term" value="F:ureidoglycolate lyase activity"/>
    <property type="evidence" value="ECO:0007669"/>
    <property type="project" value="UniProtKB-EC"/>
</dbReference>
<name>A0A1H8DDL1_9FIRM</name>
<evidence type="ECO:0000313" key="5">
    <source>
        <dbReference type="EMBL" id="SEN05380.1"/>
    </source>
</evidence>
<evidence type="ECO:0000256" key="4">
    <source>
        <dbReference type="ARBA" id="ARBA00047684"/>
    </source>
</evidence>
<dbReference type="SUPFAM" id="SSF51182">
    <property type="entry name" value="RmlC-like cupins"/>
    <property type="match status" value="1"/>
</dbReference>
<keyword evidence="6" id="KW-1185">Reference proteome</keyword>
<keyword evidence="5" id="KW-0378">Hydrolase</keyword>
<reference evidence="5 6" key="1">
    <citation type="submission" date="2016-10" db="EMBL/GenBank/DDBJ databases">
        <authorList>
            <person name="de Groot N.N."/>
        </authorList>
    </citation>
    <scope>NUCLEOTIDE SEQUENCE [LARGE SCALE GENOMIC DNA]</scope>
    <source>
        <strain evidence="5 6">CGMCC 1.5070</strain>
    </source>
</reference>
<dbReference type="OrthoDB" id="2043131at2"/>
<keyword evidence="3" id="KW-0456">Lyase</keyword>
<evidence type="ECO:0000256" key="1">
    <source>
        <dbReference type="ARBA" id="ARBA00011738"/>
    </source>
</evidence>
<comment type="catalytic activity">
    <reaction evidence="4">
        <text>(S)-ureidoglycolate = urea + glyoxylate</text>
        <dbReference type="Rhea" id="RHEA:11304"/>
        <dbReference type="ChEBI" id="CHEBI:16199"/>
        <dbReference type="ChEBI" id="CHEBI:36655"/>
        <dbReference type="ChEBI" id="CHEBI:57296"/>
        <dbReference type="EC" id="4.3.2.3"/>
    </reaction>
</comment>
<protein>
    <submittedName>
        <fullName evidence="5">Ureidoglycolate hydrolase (Allantoin degradation)</fullName>
    </submittedName>
</protein>
<accession>A0A1H8DDL1</accession>
<dbReference type="GO" id="GO:0006144">
    <property type="term" value="P:purine nucleobase metabolic process"/>
    <property type="evidence" value="ECO:0007669"/>
    <property type="project" value="UniProtKB-KW"/>
</dbReference>